<feature type="domain" description="Glycosyl hydrolase family 31 C-terminal" evidence="1">
    <location>
        <begin position="99"/>
        <end position="179"/>
    </location>
</feature>
<dbReference type="InterPro" id="IPR048395">
    <property type="entry name" value="Glyco_hydro_31_C"/>
</dbReference>
<gene>
    <name evidence="2" type="ORF">WA026_005779</name>
</gene>
<dbReference type="Pfam" id="PF21365">
    <property type="entry name" value="Glyco_hydro_31_3rd"/>
    <property type="match status" value="1"/>
</dbReference>
<dbReference type="PANTHER" id="PTHR43053">
    <property type="entry name" value="GLYCOSIDASE FAMILY 31"/>
    <property type="match status" value="1"/>
</dbReference>
<keyword evidence="3" id="KW-1185">Reference proteome</keyword>
<evidence type="ECO:0000313" key="3">
    <source>
        <dbReference type="Proteomes" id="UP001431783"/>
    </source>
</evidence>
<evidence type="ECO:0000259" key="1">
    <source>
        <dbReference type="Pfam" id="PF21365"/>
    </source>
</evidence>
<dbReference type="AlphaFoldDB" id="A0AAW1U6H7"/>
<dbReference type="EMBL" id="JARQZJ010000032">
    <property type="protein sequence ID" value="KAK9874964.1"/>
    <property type="molecule type" value="Genomic_DNA"/>
</dbReference>
<dbReference type="InterPro" id="IPR050985">
    <property type="entry name" value="Alpha-glycosidase_related"/>
</dbReference>
<protein>
    <recommendedName>
        <fullName evidence="1">Glycosyl hydrolase family 31 C-terminal domain-containing protein</fullName>
    </recommendedName>
</protein>
<reference evidence="2 3" key="1">
    <citation type="submission" date="2023-03" db="EMBL/GenBank/DDBJ databases">
        <title>Genome insight into feeding habits of ladybird beetles.</title>
        <authorList>
            <person name="Li H.-S."/>
            <person name="Huang Y.-H."/>
            <person name="Pang H."/>
        </authorList>
    </citation>
    <scope>NUCLEOTIDE SEQUENCE [LARGE SCALE GENOMIC DNA]</scope>
    <source>
        <strain evidence="2">SYSU_2023b</strain>
        <tissue evidence="2">Whole body</tissue>
    </source>
</reference>
<comment type="caution">
    <text evidence="2">The sequence shown here is derived from an EMBL/GenBank/DDBJ whole genome shotgun (WGS) entry which is preliminary data.</text>
</comment>
<name>A0AAW1U6H7_9CUCU</name>
<accession>A0AAW1U6H7</accession>
<dbReference type="InterPro" id="IPR013780">
    <property type="entry name" value="Glyco_hydro_b"/>
</dbReference>
<dbReference type="Gene3D" id="2.60.40.1180">
    <property type="entry name" value="Golgi alpha-mannosidase II"/>
    <property type="match status" value="1"/>
</dbReference>
<dbReference type="SUPFAM" id="SSF51011">
    <property type="entry name" value="Glycosyl hydrolase domain"/>
    <property type="match status" value="1"/>
</dbReference>
<dbReference type="Proteomes" id="UP001431783">
    <property type="component" value="Unassembled WGS sequence"/>
</dbReference>
<sequence length="188" mass="21429">MLTYGLLGYPLLLPAAIGGDFNVKNSTGEPSTIESLPDRELYIRWYQIASFMPVMKFIHNPNSYDDPRIVEIARNITRFRELKVSPLLKKYSRVALDTGLPIIRPLWMIDANDPSCHAVEDEFSIGDKLIVAPILYSGRKSRNIYLPTGVWKDGIDGSLHKGGRWINDYRVQENETPFFENVPSIMNI</sequence>
<organism evidence="2 3">
    <name type="scientific">Henosepilachna vigintioctopunctata</name>
    <dbReference type="NCBI Taxonomy" id="420089"/>
    <lineage>
        <taxon>Eukaryota</taxon>
        <taxon>Metazoa</taxon>
        <taxon>Ecdysozoa</taxon>
        <taxon>Arthropoda</taxon>
        <taxon>Hexapoda</taxon>
        <taxon>Insecta</taxon>
        <taxon>Pterygota</taxon>
        <taxon>Neoptera</taxon>
        <taxon>Endopterygota</taxon>
        <taxon>Coleoptera</taxon>
        <taxon>Polyphaga</taxon>
        <taxon>Cucujiformia</taxon>
        <taxon>Coccinelloidea</taxon>
        <taxon>Coccinellidae</taxon>
        <taxon>Epilachninae</taxon>
        <taxon>Epilachnini</taxon>
        <taxon>Henosepilachna</taxon>
    </lineage>
</organism>
<dbReference type="InterPro" id="IPR017853">
    <property type="entry name" value="GH"/>
</dbReference>
<proteinExistence type="predicted"/>
<evidence type="ECO:0000313" key="2">
    <source>
        <dbReference type="EMBL" id="KAK9874964.1"/>
    </source>
</evidence>
<dbReference type="Gene3D" id="3.20.20.80">
    <property type="entry name" value="Glycosidases"/>
    <property type="match status" value="1"/>
</dbReference>
<dbReference type="PANTHER" id="PTHR43053:SF6">
    <property type="entry name" value="SITS-BINDING PROTEIN"/>
    <property type="match status" value="1"/>
</dbReference>
<dbReference type="SUPFAM" id="SSF51445">
    <property type="entry name" value="(Trans)glycosidases"/>
    <property type="match status" value="1"/>
</dbReference>